<dbReference type="RefSeq" id="XP_027088235.1">
    <property type="nucleotide sequence ID" value="XM_027232434.2"/>
</dbReference>
<name>A0A6P6UBV4_COFAR</name>
<reference evidence="3" key="2">
    <citation type="submission" date="2025-08" db="UniProtKB">
        <authorList>
            <consortium name="RefSeq"/>
        </authorList>
    </citation>
    <scope>IDENTIFICATION</scope>
    <source>
        <tissue evidence="3">Leaves</tissue>
    </source>
</reference>
<feature type="chain" id="PRO_5028101506" description="TNFR-Cys domain-containing protein" evidence="1">
    <location>
        <begin position="34"/>
        <end position="105"/>
    </location>
</feature>
<keyword evidence="1" id="KW-0732">Signal</keyword>
<feature type="signal peptide" evidence="1">
    <location>
        <begin position="1"/>
        <end position="33"/>
    </location>
</feature>
<proteinExistence type="predicted"/>
<dbReference type="OrthoDB" id="1855047at2759"/>
<keyword evidence="2" id="KW-1185">Reference proteome</keyword>
<gene>
    <name evidence="3" type="primary">LOC113709638</name>
</gene>
<dbReference type="GeneID" id="113709638"/>
<protein>
    <recommendedName>
        <fullName evidence="4">TNFR-Cys domain-containing protein</fullName>
    </recommendedName>
</protein>
<evidence type="ECO:0000256" key="1">
    <source>
        <dbReference type="SAM" id="SignalP"/>
    </source>
</evidence>
<dbReference type="AlphaFoldDB" id="A0A6P6UBV4"/>
<evidence type="ECO:0008006" key="4">
    <source>
        <dbReference type="Google" id="ProtNLM"/>
    </source>
</evidence>
<evidence type="ECO:0000313" key="3">
    <source>
        <dbReference type="RefSeq" id="XP_027088235.1"/>
    </source>
</evidence>
<reference evidence="2" key="1">
    <citation type="journal article" date="2025" name="Foods">
        <title>Unveiling the Microbial Signatures of Arabica Coffee Cherries: Insights into Ripeness Specific Diversity, Functional Traits, and Implications for Quality and Safety.</title>
        <authorList>
            <consortium name="RefSeq"/>
            <person name="Tenea G.N."/>
            <person name="Cifuentes V."/>
            <person name="Reyes P."/>
            <person name="Cevallos-Vallejos M."/>
        </authorList>
    </citation>
    <scope>NUCLEOTIDE SEQUENCE [LARGE SCALE GENOMIC DNA]</scope>
</reference>
<dbReference type="Proteomes" id="UP001652660">
    <property type="component" value="Chromosome 9e"/>
</dbReference>
<evidence type="ECO:0000313" key="2">
    <source>
        <dbReference type="Proteomes" id="UP001652660"/>
    </source>
</evidence>
<organism evidence="2 3">
    <name type="scientific">Coffea arabica</name>
    <name type="common">Arabian coffee</name>
    <dbReference type="NCBI Taxonomy" id="13443"/>
    <lineage>
        <taxon>Eukaryota</taxon>
        <taxon>Viridiplantae</taxon>
        <taxon>Streptophyta</taxon>
        <taxon>Embryophyta</taxon>
        <taxon>Tracheophyta</taxon>
        <taxon>Spermatophyta</taxon>
        <taxon>Magnoliopsida</taxon>
        <taxon>eudicotyledons</taxon>
        <taxon>Gunneridae</taxon>
        <taxon>Pentapetalae</taxon>
        <taxon>asterids</taxon>
        <taxon>lamiids</taxon>
        <taxon>Gentianales</taxon>
        <taxon>Rubiaceae</taxon>
        <taxon>Ixoroideae</taxon>
        <taxon>Gardenieae complex</taxon>
        <taxon>Bertiereae - Coffeeae clade</taxon>
        <taxon>Coffeeae</taxon>
        <taxon>Coffea</taxon>
    </lineage>
</organism>
<sequence length="105" mass="11495">MKGRMRLSRIGTNSCTLMLLLIILSELAWPSLACSSDTSNCSQCIANGMKFNCPGCVPIMRCMAKCLWGGTSRTKCMKKCDCNTDYPKLADCKKCLSRCKCSCSA</sequence>
<accession>A0A6P6UBV4</accession>